<dbReference type="STRING" id="1029756.W911_14445"/>
<gene>
    <name evidence="1" type="ORF">W911_14445</name>
</gene>
<sequence length="168" mass="19189">MQKFERVYMRTLRQIYDTERQLVASRSLISGNVADVRLVAILSQILRQSEDQVLRIERMFTVFYLEPRAEASWVATALLRDAWEANANRLEGGAQGCAAALLALKRYEITLYESLLRWSEQLQLDEVIPDIRRSIAEELVQASALSELAYTEDPNDEAIAHTEHAALH</sequence>
<dbReference type="RefSeq" id="WP_023788202.1">
    <property type="nucleotide sequence ID" value="NC_022997.1"/>
</dbReference>
<dbReference type="HOGENOM" id="CLU_1584257_0_0_5"/>
<dbReference type="AlphaFoldDB" id="V5SK51"/>
<dbReference type="InterPro" id="IPR010287">
    <property type="entry name" value="DUF892_YciF-like"/>
</dbReference>
<dbReference type="Gene3D" id="1.20.1260.10">
    <property type="match status" value="1"/>
</dbReference>
<evidence type="ECO:0000313" key="2">
    <source>
        <dbReference type="Proteomes" id="UP000018542"/>
    </source>
</evidence>
<name>V5SK51_9HYPH</name>
<dbReference type="Pfam" id="PF05974">
    <property type="entry name" value="DUF892"/>
    <property type="match status" value="1"/>
</dbReference>
<accession>V5SK51</accession>
<reference evidence="1 2" key="1">
    <citation type="journal article" date="2014" name="Genome Announc.">
        <title>Complete Genome Sequence of Hyphomicrobium nitrativorans Strain NL23, a Denitrifying Bacterium Isolated from Biofilm of a Methanol-Fed Denitrification System Treating Seawater at the Montreal Biodome.</title>
        <authorList>
            <person name="Martineau C."/>
            <person name="Villeneuve C."/>
            <person name="Mauffrey F."/>
            <person name="Villemur R."/>
        </authorList>
    </citation>
    <scope>NUCLEOTIDE SEQUENCE [LARGE SCALE GENOMIC DNA]</scope>
    <source>
        <strain evidence="1">NL23</strain>
    </source>
</reference>
<dbReference type="InterPro" id="IPR009078">
    <property type="entry name" value="Ferritin-like_SF"/>
</dbReference>
<proteinExistence type="predicted"/>
<protein>
    <submittedName>
        <fullName evidence="1">Uncharacterized protein</fullName>
    </submittedName>
</protein>
<organism evidence="1 2">
    <name type="scientific">Hyphomicrobium nitrativorans NL23</name>
    <dbReference type="NCBI Taxonomy" id="1029756"/>
    <lineage>
        <taxon>Bacteria</taxon>
        <taxon>Pseudomonadati</taxon>
        <taxon>Pseudomonadota</taxon>
        <taxon>Alphaproteobacteria</taxon>
        <taxon>Hyphomicrobiales</taxon>
        <taxon>Hyphomicrobiaceae</taxon>
        <taxon>Hyphomicrobium</taxon>
    </lineage>
</organism>
<dbReference type="EMBL" id="CP006912">
    <property type="protein sequence ID" value="AHB50334.1"/>
    <property type="molecule type" value="Genomic_DNA"/>
</dbReference>
<dbReference type="KEGG" id="hni:W911_14445"/>
<dbReference type="OrthoDB" id="7933009at2"/>
<dbReference type="PATRIC" id="fig|1029756.8.peg.3007"/>
<evidence type="ECO:0000313" key="1">
    <source>
        <dbReference type="EMBL" id="AHB50334.1"/>
    </source>
</evidence>
<keyword evidence="2" id="KW-1185">Reference proteome</keyword>
<dbReference type="SUPFAM" id="SSF47240">
    <property type="entry name" value="Ferritin-like"/>
    <property type="match status" value="1"/>
</dbReference>
<dbReference type="Proteomes" id="UP000018542">
    <property type="component" value="Chromosome"/>
</dbReference>
<dbReference type="InterPro" id="IPR012347">
    <property type="entry name" value="Ferritin-like"/>
</dbReference>